<feature type="domain" description="L-lysine epsilon oxidase C-terminal" evidence="2">
    <location>
        <begin position="368"/>
        <end position="512"/>
    </location>
</feature>
<gene>
    <name evidence="3" type="ORF">EOE67_19365</name>
</gene>
<reference evidence="3 4" key="1">
    <citation type="submission" date="2019-01" db="EMBL/GenBank/DDBJ databases">
        <authorList>
            <person name="Chen W.-M."/>
        </authorList>
    </citation>
    <scope>NUCLEOTIDE SEQUENCE [LARGE SCALE GENOMIC DNA]</scope>
    <source>
        <strain evidence="3 4">KYPC3</strain>
    </source>
</reference>
<proteinExistence type="predicted"/>
<organism evidence="3 4">
    <name type="scientific">Rheinheimera riviphila</name>
    <dbReference type="NCBI Taxonomy" id="1834037"/>
    <lineage>
        <taxon>Bacteria</taxon>
        <taxon>Pseudomonadati</taxon>
        <taxon>Pseudomonadota</taxon>
        <taxon>Gammaproteobacteria</taxon>
        <taxon>Chromatiales</taxon>
        <taxon>Chromatiaceae</taxon>
        <taxon>Rheinheimera</taxon>
    </lineage>
</organism>
<dbReference type="NCBIfam" id="NF038172">
    <property type="entry name" value="Lys_ox_CTQ_LodA"/>
    <property type="match status" value="1"/>
</dbReference>
<dbReference type="InterPro" id="IPR033797">
    <property type="entry name" value="LodA"/>
</dbReference>
<sequence>MALCIHPSVGVARLGNSPEQFYLAPEHIGQLPFEADSYGNPLGTVQTFKDGVGRVRRQGQPFRIFAEDGAELTLNSANVQSIQWTVHLANKKAAWYQYSELKGNLLYGPQNSYPNRQVPFRNPNQTSPQDRQKLIVDPGPRTISGARQSIGFDQGNAPQGYPVSYPPSTVTYGTAVTTLGDLLTDDAGRLVVLGGYGHAGGDEPLTSYGGSNTWHDDISDGPVYCTVTFNDGSSEQLQAWVVVGSPDFAPQIVNISTLSDTMFDVGVRFYNLVPQLCLNGEFNPAYRANYQRDIQPIIDRLSRYQWVANVQAMSAFNSRQFDYADNSDANKTNRENYFSYFRGLSKEGDPSPDQPQQVLFKDNFPMLPLNSGSNSVSNDLIMKFLALDATQQFLLSQWAAGCFDADCHAEPYPVHALDQGSVGNCVGLPMCPGIEVTWSMQNPNIYAAPYRISDQRGPNGYNSTGLTPSRDECEGGGCEPGDLTKRMACPWQADFFQCTVQTVNFTVPEVNKNDGTPLPPTYYAYWWPPQSPWDVLTGDVTAAGQAASHLPAGQQMNYARGVNTFVQMVEHWSALAFIRDQNSQDAAYPYFVETERNHEIFSYKEVGVGTISGNPDDNETTIPVFYIEQNTHVVKGKSARATQMVKALEQRAFKPIAVAKAGLGLPRAGTRARR</sequence>
<dbReference type="RefSeq" id="WP_127701073.1">
    <property type="nucleotide sequence ID" value="NZ_SACS01000033.1"/>
</dbReference>
<evidence type="ECO:0000313" key="4">
    <source>
        <dbReference type="Proteomes" id="UP000283077"/>
    </source>
</evidence>
<dbReference type="InterPro" id="IPR041173">
    <property type="entry name" value="LodA_C"/>
</dbReference>
<dbReference type="OrthoDB" id="336698at2"/>
<dbReference type="GO" id="GO:0033736">
    <property type="term" value="F:L-lysine 6-oxidase activity"/>
    <property type="evidence" value="ECO:0007669"/>
    <property type="project" value="InterPro"/>
</dbReference>
<dbReference type="GO" id="GO:1900191">
    <property type="term" value="P:negative regulation of single-species biofilm formation"/>
    <property type="evidence" value="ECO:0007669"/>
    <property type="project" value="InterPro"/>
</dbReference>
<feature type="domain" description="L-Lysine epsilon oxidase N-terminal" evidence="1">
    <location>
        <begin position="6"/>
        <end position="243"/>
    </location>
</feature>
<protein>
    <recommendedName>
        <fullName evidence="5">L-lysine 6-oxidase</fullName>
    </recommendedName>
</protein>
<evidence type="ECO:0000259" key="2">
    <source>
        <dbReference type="Pfam" id="PF18417"/>
    </source>
</evidence>
<dbReference type="GO" id="GO:0031640">
    <property type="term" value="P:killing of cells of another organism"/>
    <property type="evidence" value="ECO:0007669"/>
    <property type="project" value="InterPro"/>
</dbReference>
<dbReference type="CDD" id="cd14732">
    <property type="entry name" value="LodA"/>
    <property type="match status" value="1"/>
</dbReference>
<evidence type="ECO:0000259" key="1">
    <source>
        <dbReference type="Pfam" id="PF17990"/>
    </source>
</evidence>
<dbReference type="InterPro" id="IPR041168">
    <property type="entry name" value="LodA_N"/>
</dbReference>
<dbReference type="Proteomes" id="UP000283077">
    <property type="component" value="Unassembled WGS sequence"/>
</dbReference>
<evidence type="ECO:0000313" key="3">
    <source>
        <dbReference type="EMBL" id="RVU31971.1"/>
    </source>
</evidence>
<accession>A0A437QBS8</accession>
<comment type="caution">
    <text evidence="3">The sequence shown here is derived from an EMBL/GenBank/DDBJ whole genome shotgun (WGS) entry which is preliminary data.</text>
</comment>
<dbReference type="EMBL" id="SACS01000033">
    <property type="protein sequence ID" value="RVU31971.1"/>
    <property type="molecule type" value="Genomic_DNA"/>
</dbReference>
<evidence type="ECO:0008006" key="5">
    <source>
        <dbReference type="Google" id="ProtNLM"/>
    </source>
</evidence>
<keyword evidence="4" id="KW-1185">Reference proteome</keyword>
<name>A0A437QBS8_9GAMM</name>
<dbReference type="AlphaFoldDB" id="A0A437QBS8"/>
<dbReference type="Pfam" id="PF17990">
    <property type="entry name" value="LodA_N"/>
    <property type="match status" value="1"/>
</dbReference>
<dbReference type="Pfam" id="PF18417">
    <property type="entry name" value="LodA_C"/>
    <property type="match status" value="1"/>
</dbReference>